<reference evidence="3" key="1">
    <citation type="submission" date="2025-08" db="UniProtKB">
        <authorList>
            <consortium name="RefSeq"/>
        </authorList>
    </citation>
    <scope>IDENTIFICATION</scope>
    <source>
        <tissue evidence="3">Whole insect</tissue>
    </source>
</reference>
<dbReference type="PANTHER" id="PTHR43157:SF31">
    <property type="entry name" value="PHOSPHATIDYLINOSITOL-GLYCAN BIOSYNTHESIS CLASS F PROTEIN"/>
    <property type="match status" value="1"/>
</dbReference>
<dbReference type="SUPFAM" id="SSF51735">
    <property type="entry name" value="NAD(P)-binding Rossmann-fold domains"/>
    <property type="match status" value="1"/>
</dbReference>
<evidence type="ECO:0000256" key="2">
    <source>
        <dbReference type="SAM" id="Phobius"/>
    </source>
</evidence>
<dbReference type="AlphaFoldDB" id="A0A6P7GDE4"/>
<keyword evidence="1" id="KW-0560">Oxidoreductase</keyword>
<gene>
    <name evidence="3" type="primary">LOC114336763</name>
</gene>
<sequence>MIVYNYTIYIKYIAFAVIAISLPFIALIVLKFFQKFSAGKVRSLVCLSGKTAIVTGAGSGIGYETALHLASRGCRVILADRKEAAKAKAKIIAITNNSNIETKILDLTSLQSVRKFAKEINSTEERLDILINNARVLSNGNKHTDDGLHSTMQVNHFGPFLLTHLLTDLLKKSAPSRIVFVSSALAFCSNLNLETLNYPADHPLSIFRQGIIYANSKLANVITANIFAEKLKESGVTSNSLHPGLVNLYLFRKSARFDGLKTVYRLIRYFFLYIYGKVSKTPEEGAQTTLHLALANSVKDITGKHFWDCRVFPTPPGAWNKKFCDDIWEASEKLVNLKPEEKL</sequence>
<dbReference type="Gene3D" id="3.40.50.720">
    <property type="entry name" value="NAD(P)-binding Rossmann-like Domain"/>
    <property type="match status" value="1"/>
</dbReference>
<dbReference type="GO" id="GO:0016491">
    <property type="term" value="F:oxidoreductase activity"/>
    <property type="evidence" value="ECO:0007669"/>
    <property type="project" value="UniProtKB-KW"/>
</dbReference>
<evidence type="ECO:0000256" key="1">
    <source>
        <dbReference type="ARBA" id="ARBA00023002"/>
    </source>
</evidence>
<dbReference type="Pfam" id="PF00106">
    <property type="entry name" value="adh_short"/>
    <property type="match status" value="1"/>
</dbReference>
<dbReference type="PANTHER" id="PTHR43157">
    <property type="entry name" value="PHOSPHATIDYLINOSITOL-GLYCAN BIOSYNTHESIS CLASS F PROTEIN-RELATED"/>
    <property type="match status" value="1"/>
</dbReference>
<dbReference type="InterPro" id="IPR002347">
    <property type="entry name" value="SDR_fam"/>
</dbReference>
<proteinExistence type="predicted"/>
<feature type="transmembrane region" description="Helical" evidence="2">
    <location>
        <begin position="12"/>
        <end position="33"/>
    </location>
</feature>
<keyword evidence="2" id="KW-0812">Transmembrane</keyword>
<dbReference type="RefSeq" id="XP_028142938.1">
    <property type="nucleotide sequence ID" value="XM_028287137.1"/>
</dbReference>
<accession>A0A6P7GDE4</accession>
<name>A0A6P7GDE4_DIAVI</name>
<evidence type="ECO:0000313" key="3">
    <source>
        <dbReference type="RefSeq" id="XP_028142938.1"/>
    </source>
</evidence>
<keyword evidence="2" id="KW-1133">Transmembrane helix</keyword>
<dbReference type="InterPro" id="IPR036291">
    <property type="entry name" value="NAD(P)-bd_dom_sf"/>
</dbReference>
<keyword evidence="2" id="KW-0472">Membrane</keyword>
<organism evidence="3">
    <name type="scientific">Diabrotica virgifera virgifera</name>
    <name type="common">western corn rootworm</name>
    <dbReference type="NCBI Taxonomy" id="50390"/>
    <lineage>
        <taxon>Eukaryota</taxon>
        <taxon>Metazoa</taxon>
        <taxon>Ecdysozoa</taxon>
        <taxon>Arthropoda</taxon>
        <taxon>Hexapoda</taxon>
        <taxon>Insecta</taxon>
        <taxon>Pterygota</taxon>
        <taxon>Neoptera</taxon>
        <taxon>Endopterygota</taxon>
        <taxon>Coleoptera</taxon>
        <taxon>Polyphaga</taxon>
        <taxon>Cucujiformia</taxon>
        <taxon>Chrysomeloidea</taxon>
        <taxon>Chrysomelidae</taxon>
        <taxon>Galerucinae</taxon>
        <taxon>Diabroticina</taxon>
        <taxon>Diabroticites</taxon>
        <taxon>Diabrotica</taxon>
    </lineage>
</organism>
<dbReference type="InParanoid" id="A0A6P7GDE4"/>
<protein>
    <submittedName>
        <fullName evidence="3">Retinol dehydrogenase 11-like isoform X1</fullName>
    </submittedName>
</protein>
<dbReference type="PRINTS" id="PR00081">
    <property type="entry name" value="GDHRDH"/>
</dbReference>